<sequence length="58" mass="6591">MAKKYIVEDFDANGGVFKTQMTKLYQEIADYANKKGLTIIKVSDLDEKGRCAVIFEEI</sequence>
<dbReference type="RefSeq" id="WP_218931880.1">
    <property type="nucleotide sequence ID" value="NZ_JACAOA010000054.1"/>
</dbReference>
<protein>
    <submittedName>
        <fullName evidence="1">Uncharacterized protein</fullName>
    </submittedName>
</protein>
<accession>A0A839A948</accession>
<dbReference type="EMBL" id="JACAOA010000054">
    <property type="protein sequence ID" value="MBA5730228.1"/>
    <property type="molecule type" value="Genomic_DNA"/>
</dbReference>
<gene>
    <name evidence="1" type="ORF">HW423_10595</name>
</gene>
<proteinExistence type="predicted"/>
<name>A0A839A948_9LACT</name>
<comment type="caution">
    <text evidence="1">The sequence shown here is derived from an EMBL/GenBank/DDBJ whole genome shotgun (WGS) entry which is preliminary data.</text>
</comment>
<evidence type="ECO:0000313" key="2">
    <source>
        <dbReference type="Proteomes" id="UP000571018"/>
    </source>
</evidence>
<dbReference type="AlphaFoldDB" id="A0A839A948"/>
<keyword evidence="2" id="KW-1185">Reference proteome</keyword>
<organism evidence="1 2">
    <name type="scientific">Ruoffia halotolerans</name>
    <dbReference type="NCBI Taxonomy" id="2748684"/>
    <lineage>
        <taxon>Bacteria</taxon>
        <taxon>Bacillati</taxon>
        <taxon>Bacillota</taxon>
        <taxon>Bacilli</taxon>
        <taxon>Lactobacillales</taxon>
        <taxon>Aerococcaceae</taxon>
        <taxon>Ruoffia</taxon>
    </lineage>
</organism>
<evidence type="ECO:0000313" key="1">
    <source>
        <dbReference type="EMBL" id="MBA5730228.1"/>
    </source>
</evidence>
<reference evidence="1 2" key="1">
    <citation type="submission" date="2020-06" db="EMBL/GenBank/DDBJ databases">
        <title>Reclassification of Facklamia ignava, Facklamia soureckii and Facklami tabacinasalis as Falseniella iganva gen. nov., comb. nov., Hutsoniella ignava gen. nov., comb. nov., and Ruoffia tabacinasalis gen. nov., comb. nov and description of Ruoffia haltotolerans sp. nov., isolated from hypersaline Inland Sea of Qatar.</title>
        <authorList>
            <person name="Fotedar R."/>
            <person name="Sankaranarayanan K."/>
            <person name="Lawson P."/>
            <person name="Caldwell M."/>
            <person name="Zeyara A."/>
            <person name="Al Malki A."/>
            <person name="Ali M."/>
        </authorList>
    </citation>
    <scope>NUCLEOTIDE SEQUENCE [LARGE SCALE GENOMIC DNA]</scope>
    <source>
        <strain evidence="1 2">INB8</strain>
    </source>
</reference>
<dbReference type="Proteomes" id="UP000571018">
    <property type="component" value="Unassembled WGS sequence"/>
</dbReference>